<dbReference type="AlphaFoldDB" id="A0A7T8GKT5"/>
<dbReference type="Proteomes" id="UP000595437">
    <property type="component" value="Chromosome 21"/>
</dbReference>
<evidence type="ECO:0000313" key="1">
    <source>
        <dbReference type="EMBL" id="QQP31461.1"/>
    </source>
</evidence>
<evidence type="ECO:0000313" key="2">
    <source>
        <dbReference type="Proteomes" id="UP000595437"/>
    </source>
</evidence>
<keyword evidence="2" id="KW-1185">Reference proteome</keyword>
<protein>
    <submittedName>
        <fullName evidence="1">Uncharacterized protein</fullName>
    </submittedName>
</protein>
<accession>A0A7T8GKT5</accession>
<gene>
    <name evidence="1" type="ORF">FKW44_025070</name>
</gene>
<feature type="non-terminal residue" evidence="1">
    <location>
        <position position="1"/>
    </location>
</feature>
<name>A0A7T8GKT5_CALRO</name>
<sequence length="106" mass="12368">QAAECNSSLSPKQRLYLKRQFMKLKTIQPEEIVFLANEVNCPPKYIRDSFARYKEFTTRMILTTSSMKDPLEITKDEAQGCTPRELIDEFDIQYDDEESIIVDPVN</sequence>
<reference evidence="2" key="1">
    <citation type="submission" date="2021-01" db="EMBL/GenBank/DDBJ databases">
        <title>Caligus Genome Assembly.</title>
        <authorList>
            <person name="Gallardo-Escarate C."/>
        </authorList>
    </citation>
    <scope>NUCLEOTIDE SEQUENCE [LARGE SCALE GENOMIC DNA]</scope>
</reference>
<proteinExistence type="predicted"/>
<dbReference type="EMBL" id="CP045910">
    <property type="protein sequence ID" value="QQP31461.1"/>
    <property type="molecule type" value="Genomic_DNA"/>
</dbReference>
<organism evidence="1 2">
    <name type="scientific">Caligus rogercresseyi</name>
    <name type="common">Sea louse</name>
    <dbReference type="NCBI Taxonomy" id="217165"/>
    <lineage>
        <taxon>Eukaryota</taxon>
        <taxon>Metazoa</taxon>
        <taxon>Ecdysozoa</taxon>
        <taxon>Arthropoda</taxon>
        <taxon>Crustacea</taxon>
        <taxon>Multicrustacea</taxon>
        <taxon>Hexanauplia</taxon>
        <taxon>Copepoda</taxon>
        <taxon>Siphonostomatoida</taxon>
        <taxon>Caligidae</taxon>
        <taxon>Caligus</taxon>
    </lineage>
</organism>